<evidence type="ECO:0000313" key="1">
    <source>
        <dbReference type="EMBL" id="KAH7927142.1"/>
    </source>
</evidence>
<organism evidence="1 2">
    <name type="scientific">Leucogyrophana mollusca</name>
    <dbReference type="NCBI Taxonomy" id="85980"/>
    <lineage>
        <taxon>Eukaryota</taxon>
        <taxon>Fungi</taxon>
        <taxon>Dikarya</taxon>
        <taxon>Basidiomycota</taxon>
        <taxon>Agaricomycotina</taxon>
        <taxon>Agaricomycetes</taxon>
        <taxon>Agaricomycetidae</taxon>
        <taxon>Boletales</taxon>
        <taxon>Boletales incertae sedis</taxon>
        <taxon>Leucogyrophana</taxon>
    </lineage>
</organism>
<name>A0ACB8BNS0_9AGAM</name>
<sequence>MALFLGKYIYKKIKARSHPQVEEGSGPSLASNTAGSSQGLSKTPTSQEGIETLARSSGSEPPTSQKANVPLPPAPSTFWFKVRLMAALFIPVFLETLDYTVVATAQTHIASVFNALSLQSYIGTAYLLSSTVFLPLFASVADIFGRHAGIQISLLFFLLGSALSTGAVNMTMVLVGRGIAGIGAAGLLTIVRTILSDSRSLDDNNWQTSMLFLLYAVSYACGPLIGGNLLEISFRWIFAINLPTTVVAMVLCFLLLRGKVKKAQPGNRLPSSVGEKESIGQKLLRIDWIGTLLFIGGGILILLALNWGSTGTWRSAKVIVSWVVGGLLIIACLGWEYLLEQQLFRSTPSKRTVLCCDPMLPLEIFRSYDVCAVMYGCYISGLVMLVMFYFVAIFMTIVTGLSPANAGVQLVYFAPGMGAGALFSIYMTKALRQPKYPIIFGSIIIPISLGLIEMAMNNNSQAQINGFMVMAGAGVGLTAGPLAIHARFSQPTHRVAIVNAMTLFFRALGGTVGLAQCSAVMDSKVNQYISNQIRSGALSGADQAALSQAYANQSLDSLQSMGSLPSAVQTVIRDAFRYGVRWAFISLIPWSCISFFLVLFLSNITDQDRDRDAEATKREKEEYERELHEHGELLSGSAQLSDEKSGKNREGHTN</sequence>
<comment type="caution">
    <text evidence="1">The sequence shown here is derived from an EMBL/GenBank/DDBJ whole genome shotgun (WGS) entry which is preliminary data.</text>
</comment>
<reference evidence="1" key="1">
    <citation type="journal article" date="2021" name="New Phytol.">
        <title>Evolutionary innovations through gain and loss of genes in the ectomycorrhizal Boletales.</title>
        <authorList>
            <person name="Wu G."/>
            <person name="Miyauchi S."/>
            <person name="Morin E."/>
            <person name="Kuo A."/>
            <person name="Drula E."/>
            <person name="Varga T."/>
            <person name="Kohler A."/>
            <person name="Feng B."/>
            <person name="Cao Y."/>
            <person name="Lipzen A."/>
            <person name="Daum C."/>
            <person name="Hundley H."/>
            <person name="Pangilinan J."/>
            <person name="Johnson J."/>
            <person name="Barry K."/>
            <person name="LaButti K."/>
            <person name="Ng V."/>
            <person name="Ahrendt S."/>
            <person name="Min B."/>
            <person name="Choi I.G."/>
            <person name="Park H."/>
            <person name="Plett J.M."/>
            <person name="Magnuson J."/>
            <person name="Spatafora J.W."/>
            <person name="Nagy L.G."/>
            <person name="Henrissat B."/>
            <person name="Grigoriev I.V."/>
            <person name="Yang Z.L."/>
            <person name="Xu J."/>
            <person name="Martin F.M."/>
        </authorList>
    </citation>
    <scope>NUCLEOTIDE SEQUENCE</scope>
    <source>
        <strain evidence="1">KUC20120723A-06</strain>
    </source>
</reference>
<dbReference type="Proteomes" id="UP000790709">
    <property type="component" value="Unassembled WGS sequence"/>
</dbReference>
<evidence type="ECO:0000313" key="2">
    <source>
        <dbReference type="Proteomes" id="UP000790709"/>
    </source>
</evidence>
<protein>
    <submittedName>
        <fullName evidence="1">MFS general substrate transporter</fullName>
    </submittedName>
</protein>
<accession>A0ACB8BNS0</accession>
<gene>
    <name evidence="1" type="ORF">BV22DRAFT_1085612</name>
</gene>
<dbReference type="EMBL" id="MU266371">
    <property type="protein sequence ID" value="KAH7927142.1"/>
    <property type="molecule type" value="Genomic_DNA"/>
</dbReference>
<proteinExistence type="predicted"/>
<keyword evidence="2" id="KW-1185">Reference proteome</keyword>